<evidence type="ECO:0000313" key="2">
    <source>
        <dbReference type="Proteomes" id="UP001526143"/>
    </source>
</evidence>
<proteinExistence type="predicted"/>
<protein>
    <submittedName>
        <fullName evidence="1">Uncharacterized protein</fullName>
    </submittedName>
</protein>
<dbReference type="RefSeq" id="WP_263744160.1">
    <property type="nucleotide sequence ID" value="NZ_JAOWRF010000056.1"/>
</dbReference>
<gene>
    <name evidence="1" type="ORF">OGM63_03730</name>
</gene>
<dbReference type="EMBL" id="JAOWRF010000056">
    <property type="protein sequence ID" value="MCV3212649.1"/>
    <property type="molecule type" value="Genomic_DNA"/>
</dbReference>
<dbReference type="Proteomes" id="UP001526143">
    <property type="component" value="Unassembled WGS sequence"/>
</dbReference>
<comment type="caution">
    <text evidence="1">The sequence shown here is derived from an EMBL/GenBank/DDBJ whole genome shotgun (WGS) entry which is preliminary data.</text>
</comment>
<accession>A0ABT3AVM0</accession>
<keyword evidence="2" id="KW-1185">Reference proteome</keyword>
<reference evidence="1 2" key="1">
    <citation type="submission" date="2022-10" db="EMBL/GenBank/DDBJ databases">
        <title>Identification of biosynthetic pathway for the production of the potent trypsin inhibitor radiosumin.</title>
        <authorList>
            <person name="Fewer D.P."/>
            <person name="Delbaje E."/>
            <person name="Ouyang X."/>
            <person name="Agostino P.D."/>
            <person name="Wahlsten M."/>
            <person name="Jokela J."/>
            <person name="Permi P."/>
            <person name="Haapaniemi E."/>
            <person name="Koistinen H."/>
        </authorList>
    </citation>
    <scope>NUCLEOTIDE SEQUENCE [LARGE SCALE GENOMIC DNA]</scope>
    <source>
        <strain evidence="1 2">NIES-515</strain>
    </source>
</reference>
<organism evidence="1 2">
    <name type="scientific">Plectonema radiosum NIES-515</name>
    <dbReference type="NCBI Taxonomy" id="2986073"/>
    <lineage>
        <taxon>Bacteria</taxon>
        <taxon>Bacillati</taxon>
        <taxon>Cyanobacteriota</taxon>
        <taxon>Cyanophyceae</taxon>
        <taxon>Oscillatoriophycideae</taxon>
        <taxon>Oscillatoriales</taxon>
        <taxon>Microcoleaceae</taxon>
        <taxon>Plectonema</taxon>
    </lineage>
</organism>
<evidence type="ECO:0000313" key="1">
    <source>
        <dbReference type="EMBL" id="MCV3212649.1"/>
    </source>
</evidence>
<name>A0ABT3AVM0_9CYAN</name>
<sequence>MMATNRLLKPLHSNLKSQIQNGISCVIILGFGTILFTSNSSFANDAPPLIAQNTNKIDEFNSVGTEPFWNVTVSKSGIIYSSPNAKKQTFPYVTPIKAAGRTADIVRVYRLQGKPNSMLIIKKESTCRDGMSDKQYPYSVTFILDNTVLEGCAEKK</sequence>